<evidence type="ECO:0000256" key="4">
    <source>
        <dbReference type="ARBA" id="ARBA00022729"/>
    </source>
</evidence>
<feature type="signal peptide" evidence="7">
    <location>
        <begin position="1"/>
        <end position="24"/>
    </location>
</feature>
<evidence type="ECO:0000313" key="10">
    <source>
        <dbReference type="Proteomes" id="UP000240830"/>
    </source>
</evidence>
<comment type="similarity">
    <text evidence="2">Belongs to the EMP24/GP25L family.</text>
</comment>
<comment type="subcellular location">
    <subcellularLocation>
        <location evidence="1">Membrane</location>
        <topology evidence="1">Single-pass type I membrane protein</topology>
    </subcellularLocation>
</comment>
<evidence type="ECO:0000256" key="6">
    <source>
        <dbReference type="ARBA" id="ARBA00023136"/>
    </source>
</evidence>
<feature type="chain" id="PRO_5014129099" evidence="7">
    <location>
        <begin position="25"/>
        <end position="642"/>
    </location>
</feature>
<evidence type="ECO:0000256" key="3">
    <source>
        <dbReference type="ARBA" id="ARBA00022692"/>
    </source>
</evidence>
<dbReference type="GO" id="GO:0016020">
    <property type="term" value="C:membrane"/>
    <property type="evidence" value="ECO:0007669"/>
    <property type="project" value="UniProtKB-SubCell"/>
</dbReference>
<dbReference type="Pfam" id="PF01105">
    <property type="entry name" value="EMP24_GP25L"/>
    <property type="match status" value="1"/>
</dbReference>
<dbReference type="SMART" id="SM01190">
    <property type="entry name" value="EMP24_GP25L"/>
    <property type="match status" value="1"/>
</dbReference>
<dbReference type="OrthoDB" id="1929172at2759"/>
<comment type="caution">
    <text evidence="9">The sequence shown here is derived from an EMBL/GenBank/DDBJ whole genome shotgun (WGS) entry which is preliminary data.</text>
</comment>
<feature type="domain" description="GOLD" evidence="8">
    <location>
        <begin position="37"/>
        <end position="126"/>
    </location>
</feature>
<proteinExistence type="inferred from homology"/>
<evidence type="ECO:0000256" key="1">
    <source>
        <dbReference type="ARBA" id="ARBA00004479"/>
    </source>
</evidence>
<evidence type="ECO:0000256" key="2">
    <source>
        <dbReference type="ARBA" id="ARBA00007104"/>
    </source>
</evidence>
<evidence type="ECO:0000256" key="7">
    <source>
        <dbReference type="SAM" id="SignalP"/>
    </source>
</evidence>
<dbReference type="PANTHER" id="PTHR22811">
    <property type="entry name" value="TRANSMEMBRANE EMP24 DOMAIN-CONTAINING PROTEIN"/>
    <property type="match status" value="1"/>
</dbReference>
<protein>
    <submittedName>
        <fullName evidence="9">Erp2,4</fullName>
    </submittedName>
</protein>
<evidence type="ECO:0000256" key="5">
    <source>
        <dbReference type="ARBA" id="ARBA00022989"/>
    </source>
</evidence>
<name>A0A2H9TPL5_9FUNG</name>
<keyword evidence="4 7" id="KW-0732">Signal</keyword>
<keyword evidence="10" id="KW-1185">Reference proteome</keyword>
<gene>
    <name evidence="9" type="ORF">PSACC_00492</name>
</gene>
<dbReference type="EMBL" id="MTSL01000046">
    <property type="protein sequence ID" value="PJF19693.1"/>
    <property type="molecule type" value="Genomic_DNA"/>
</dbReference>
<dbReference type="PROSITE" id="PS50866">
    <property type="entry name" value="GOLD"/>
    <property type="match status" value="1"/>
</dbReference>
<keyword evidence="5" id="KW-1133">Transmembrane helix</keyword>
<reference evidence="9 10" key="1">
    <citation type="submission" date="2016-10" db="EMBL/GenBank/DDBJ databases">
        <title>The genome of Paramicrosporidium saccamoebae is the missing link in understanding Cryptomycota and Microsporidia evolution.</title>
        <authorList>
            <person name="Quandt C.A."/>
            <person name="Beaudet D."/>
            <person name="Corsaro D."/>
            <person name="Michel R."/>
            <person name="Corradi N."/>
            <person name="James T."/>
        </authorList>
    </citation>
    <scope>NUCLEOTIDE SEQUENCE [LARGE SCALE GENOMIC DNA]</scope>
    <source>
        <strain evidence="9 10">KSL3</strain>
    </source>
</reference>
<dbReference type="AlphaFoldDB" id="A0A2H9TPL5"/>
<keyword evidence="6" id="KW-0472">Membrane</keyword>
<dbReference type="STRING" id="1246581.A0A2H9TPL5"/>
<dbReference type="InterPro" id="IPR009038">
    <property type="entry name" value="GOLD_dom"/>
</dbReference>
<sequence>MQLPATSSLVPLFLAAGLFVTSQARSLSYRMKGSENKSCFYAYVDPKVPLNNALLQFYYAAGDAKGSDIVYVDASVTGPSGQPLHSQSRQTHAEVNIKPPQAGEYALCLTHHGSPSDKNVDVDVTLPTMPPQANQEKDDTAKLEATVHKLQRELSDLVHTLRYVKNRERRNLETVESVEGWVFYISIFEGLKRAEQFITVLRNAGYRNEAGRTLKPEHLDHEFESRPTTAALLALADGLRARVLLQHLANLGLLDGLLEGLDEAEQPKVMPTSEKIERLYELNGQLERLLDAQSISEQTCLAELEKLPLVERVETIDVLSITQSKSEPLDMLIAEYDGLQEQIKETLDKCFEKLFTPLDTTDPDEPVLRFKTISNSDLIRQPWHPEDYAFYESKITKAIDALRMYGFKLCIEELVHGDQQIRARRSAYQAEMYSQITALQLRRLCLGTIFHEALNNLGSHLQKSCNELLGSLNSAKSKMSPVSTFAQYTVNDPLTSVAIRRPSHTHRIEDHVKRLKSLESSIAQVSHLSLCFLNDAAEVEPLPLSVKHEESALRSITMEMSEMLSLNATEAERVRLILSASWYSALYDCSDTVSVHRPKLHKSLGLTSRLGPVTMQYYILGNAMPVRNRRLGEALTTHNVKH</sequence>
<organism evidence="9 10">
    <name type="scientific">Paramicrosporidium saccamoebae</name>
    <dbReference type="NCBI Taxonomy" id="1246581"/>
    <lineage>
        <taxon>Eukaryota</taxon>
        <taxon>Fungi</taxon>
        <taxon>Fungi incertae sedis</taxon>
        <taxon>Cryptomycota</taxon>
        <taxon>Cryptomycota incertae sedis</taxon>
        <taxon>Paramicrosporidium</taxon>
    </lineage>
</organism>
<accession>A0A2H9TPL5</accession>
<evidence type="ECO:0000259" key="8">
    <source>
        <dbReference type="PROSITE" id="PS50866"/>
    </source>
</evidence>
<dbReference type="Proteomes" id="UP000240830">
    <property type="component" value="Unassembled WGS sequence"/>
</dbReference>
<evidence type="ECO:0000313" key="9">
    <source>
        <dbReference type="EMBL" id="PJF19693.1"/>
    </source>
</evidence>
<dbReference type="InterPro" id="IPR015720">
    <property type="entry name" value="Emp24-like"/>
</dbReference>
<keyword evidence="3" id="KW-0812">Transmembrane</keyword>